<organism evidence="6 7">
    <name type="scientific">Claviceps pazoutovae</name>
    <dbReference type="NCBI Taxonomy" id="1649127"/>
    <lineage>
        <taxon>Eukaryota</taxon>
        <taxon>Fungi</taxon>
        <taxon>Dikarya</taxon>
        <taxon>Ascomycota</taxon>
        <taxon>Pezizomycotina</taxon>
        <taxon>Sordariomycetes</taxon>
        <taxon>Hypocreomycetidae</taxon>
        <taxon>Hypocreales</taxon>
        <taxon>Clavicipitaceae</taxon>
        <taxon>Claviceps</taxon>
    </lineage>
</organism>
<evidence type="ECO:0000256" key="5">
    <source>
        <dbReference type="SAM" id="MobiDB-lite"/>
    </source>
</evidence>
<reference evidence="6 7" key="1">
    <citation type="journal article" date="2020" name="bioRxiv">
        <title>Whole genome comparisons of ergot fungi reveals the divergence and evolution of species within the genus Claviceps are the result of varying mechanisms driving genome evolution and host range expansion.</title>
        <authorList>
            <person name="Wyka S.A."/>
            <person name="Mondo S.J."/>
            <person name="Liu M."/>
            <person name="Dettman J."/>
            <person name="Nalam V."/>
            <person name="Broders K.D."/>
        </authorList>
    </citation>
    <scope>NUCLEOTIDE SEQUENCE [LARGE SCALE GENOMIC DNA]</scope>
    <source>
        <strain evidence="6 7">CCC 1485</strain>
    </source>
</reference>
<evidence type="ECO:0000256" key="2">
    <source>
        <dbReference type="ARBA" id="ARBA00022692"/>
    </source>
</evidence>
<evidence type="ECO:0008006" key="8">
    <source>
        <dbReference type="Google" id="ProtNLM"/>
    </source>
</evidence>
<comment type="subcellular location">
    <subcellularLocation>
        <location evidence="1">Membrane</location>
        <topology evidence="1">Multi-pass membrane protein</topology>
    </subcellularLocation>
</comment>
<dbReference type="Proteomes" id="UP000706124">
    <property type="component" value="Unassembled WGS sequence"/>
</dbReference>
<evidence type="ECO:0000313" key="7">
    <source>
        <dbReference type="Proteomes" id="UP000706124"/>
    </source>
</evidence>
<keyword evidence="7" id="KW-1185">Reference proteome</keyword>
<dbReference type="OrthoDB" id="277931at2759"/>
<feature type="region of interest" description="Disordered" evidence="5">
    <location>
        <begin position="156"/>
        <end position="180"/>
    </location>
</feature>
<proteinExistence type="predicted"/>
<evidence type="ECO:0000313" key="6">
    <source>
        <dbReference type="EMBL" id="KAG5945606.1"/>
    </source>
</evidence>
<gene>
    <name evidence="6" type="ORF">E4U60_005144</name>
</gene>
<dbReference type="PANTHER" id="PTHR17920:SF22">
    <property type="entry name" value="DUF726 DOMAIN PROTEIN (AFU_ORTHOLOGUE AFUA_2G12860)"/>
    <property type="match status" value="1"/>
</dbReference>
<evidence type="ECO:0000256" key="4">
    <source>
        <dbReference type="ARBA" id="ARBA00023136"/>
    </source>
</evidence>
<comment type="caution">
    <text evidence="6">The sequence shown here is derived from an EMBL/GenBank/DDBJ whole genome shotgun (WGS) entry which is preliminary data.</text>
</comment>
<dbReference type="InterPro" id="IPR007941">
    <property type="entry name" value="DUF726"/>
</dbReference>
<name>A0A9P7MHJ5_9HYPO</name>
<keyword evidence="4" id="KW-0472">Membrane</keyword>
<sequence>MGRGSRGSGHQTARLPVDLTGIISSAEKNDLITLVNAITENMHRDMSNMFDSPPVRTIREETEQDHWLSLPLRRRRGSNKENLSVLEKIRESLHGSSSSTYEKAHRTIEKEENEAMIPQLRELKKEALMYFRKWQGSMLQRLREIIVNESVPYTSGSRTRRRGVRGGNRGGRSDRGGRGGACAAASTLAIGPPRAPTIHVDPDLAARHKPLPNTLWSLHVERRKLLLHIALLALISLQEYNAHSRTLLVCIASSLNLPYKVYELEESRLAQGLAKAALGVPQEDDKTGQPDEMKSSSKKWKLGLGSASGSSAPLSLATSLRNVGIGTHQGGLGLTTTAAAGLLGLMAENGFLMGSLFGMNSARPLGKMLESFLREVQDFAFIRLCNSLHYEYTDPRESPVEHRRLRVVVAISGCLLESDDIIKPWRSLNSQAEVYAIRWEIAALMNLGSALETVIKSTAWGRARRDIESRTIFQSLIDSTWPEPLLRISKIIDNPWGVGMVRAEKVGAVLADALIRQKFQGDRPVSLIGFSLAARAIYACLMVLAERRQFGVVDSVMMLGTPAPSESRVWLTLKSVVTGRLINVYCESDYILGFLYRTSNTQFGVAGLQEIQGANGVENHCVKTLPREHLSYPSMMGTILRDIGWEGLDIKAVRAETVLPLVQAGRRRV</sequence>
<dbReference type="EMBL" id="SRPO01000044">
    <property type="protein sequence ID" value="KAG5945606.1"/>
    <property type="molecule type" value="Genomic_DNA"/>
</dbReference>
<dbReference type="AlphaFoldDB" id="A0A9P7MHJ5"/>
<dbReference type="PANTHER" id="PTHR17920">
    <property type="entry name" value="TRANSMEMBRANE AND COILED-COIL DOMAIN-CONTAINING PROTEIN 4 TMCO4"/>
    <property type="match status" value="1"/>
</dbReference>
<keyword evidence="2" id="KW-0812">Transmembrane</keyword>
<feature type="region of interest" description="Disordered" evidence="5">
    <location>
        <begin position="279"/>
        <end position="298"/>
    </location>
</feature>
<evidence type="ECO:0000256" key="3">
    <source>
        <dbReference type="ARBA" id="ARBA00022989"/>
    </source>
</evidence>
<accession>A0A9P7MHJ5</accession>
<keyword evidence="3" id="KW-1133">Transmembrane helix</keyword>
<feature type="compositionally biased region" description="Basic and acidic residues" evidence="5">
    <location>
        <begin position="283"/>
        <end position="295"/>
    </location>
</feature>
<protein>
    <recommendedName>
        <fullName evidence="8">DUF726 domain-containing protein</fullName>
    </recommendedName>
</protein>
<dbReference type="GO" id="GO:0016020">
    <property type="term" value="C:membrane"/>
    <property type="evidence" value="ECO:0007669"/>
    <property type="project" value="UniProtKB-SubCell"/>
</dbReference>
<dbReference type="Pfam" id="PF05277">
    <property type="entry name" value="DUF726"/>
    <property type="match status" value="1"/>
</dbReference>
<evidence type="ECO:0000256" key="1">
    <source>
        <dbReference type="ARBA" id="ARBA00004141"/>
    </source>
</evidence>